<evidence type="ECO:0000313" key="7">
    <source>
        <dbReference type="Proteomes" id="UP000180280"/>
    </source>
</evidence>
<comment type="cofactor">
    <cofactor evidence="1">
        <name>Zn(2+)</name>
        <dbReference type="ChEBI" id="CHEBI:29105"/>
    </cofactor>
</comment>
<dbReference type="CDD" id="cd06234">
    <property type="entry name" value="M14_PaCCP-like"/>
    <property type="match status" value="1"/>
</dbReference>
<evidence type="ECO:0000256" key="1">
    <source>
        <dbReference type="ARBA" id="ARBA00001947"/>
    </source>
</evidence>
<dbReference type="GO" id="GO:0006508">
    <property type="term" value="P:proteolysis"/>
    <property type="evidence" value="ECO:0007669"/>
    <property type="project" value="InterPro"/>
</dbReference>
<evidence type="ECO:0000256" key="2">
    <source>
        <dbReference type="PROSITE-ProRule" id="PRU01379"/>
    </source>
</evidence>
<evidence type="ECO:0000313" key="5">
    <source>
        <dbReference type="EMBL" id="OHX16243.1"/>
    </source>
</evidence>
<protein>
    <recommendedName>
        <fullName evidence="3">Peptidase M14 domain-containing protein</fullName>
    </recommendedName>
</protein>
<dbReference type="RefSeq" id="WP_071114779.1">
    <property type="nucleotide sequence ID" value="NZ_MKCS01000001.1"/>
</dbReference>
<organism evidence="4 6">
    <name type="scientific">Chromobacterium sphagni</name>
    <dbReference type="NCBI Taxonomy" id="1903179"/>
    <lineage>
        <taxon>Bacteria</taxon>
        <taxon>Pseudomonadati</taxon>
        <taxon>Pseudomonadota</taxon>
        <taxon>Betaproteobacteria</taxon>
        <taxon>Neisseriales</taxon>
        <taxon>Chromobacteriaceae</taxon>
        <taxon>Chromobacterium</taxon>
    </lineage>
</organism>
<sequence>MKISSNFDAGSIEIVSAVSAEDIQLRIRRDNAAEFAQWFYFRAQGAAYQHCNFRFLNAAECAYPQGWVDYQAMASYDRINWFRVPTRFEDGVMTIEHVPLSNSIYYAYFEPYSYEQHLNLIGQAQGSGLCQVTDLGFTVQQRDINLLTIGHEVESDLKIWITARQHPGETMAEWFVEGFLNRLLDPQDPTSRALLDRATFYVVPNMNPDGSVLGNLRTNAAGANLNREWSEPSLERSPEVLLVREKMLETGVDLFLDIHGDENIPYVFLAGTEGVPSWNQRLEKLADSFRHHLLLASPDFQTEHGYPRNEAGKANMGIATNWVCQQFGCLAFTLEMPFKDNNNLPDDDFGWSGQRSLRLGEAALSPIYAILDDLAGE</sequence>
<dbReference type="EMBL" id="MKCS01000001">
    <property type="protein sequence ID" value="OHX14248.1"/>
    <property type="molecule type" value="Genomic_DNA"/>
</dbReference>
<dbReference type="Pfam" id="PF18027">
    <property type="entry name" value="Pepdidase_M14_N"/>
    <property type="match status" value="1"/>
</dbReference>
<reference evidence="6 7" key="1">
    <citation type="submission" date="2016-09" db="EMBL/GenBank/DDBJ databases">
        <title>Chromobacterium muskegensis sp. nov., an insecticidal bacterium isolated from Sphagnum bogs.</title>
        <authorList>
            <person name="Sparks M.E."/>
            <person name="Blackburn M.B."/>
            <person name="Gundersen-Rindal D.E."/>
            <person name="Mitchell A."/>
            <person name="Farrar R."/>
            <person name="Kuhar D."/>
        </authorList>
    </citation>
    <scope>NUCLEOTIDE SEQUENCE [LARGE SCALE GENOMIC DNA]</scope>
    <source>
        <strain evidence="5 7">14B-1</strain>
        <strain evidence="4 6">37-2</strain>
    </source>
</reference>
<dbReference type="OrthoDB" id="5490902at2"/>
<proteinExistence type="inferred from homology"/>
<dbReference type="InterPro" id="IPR040626">
    <property type="entry name" value="Pepdidase_M14_N"/>
</dbReference>
<dbReference type="Gene3D" id="3.40.630.10">
    <property type="entry name" value="Zn peptidases"/>
    <property type="match status" value="1"/>
</dbReference>
<gene>
    <name evidence="5" type="ORF">BI344_12525</name>
    <name evidence="4" type="ORF">BI347_12610</name>
</gene>
<feature type="active site" description="Proton donor/acceptor" evidence="2">
    <location>
        <position position="335"/>
    </location>
</feature>
<keyword evidence="7" id="KW-1185">Reference proteome</keyword>
<dbReference type="PROSITE" id="PS52035">
    <property type="entry name" value="PEPTIDASE_M14"/>
    <property type="match status" value="1"/>
</dbReference>
<dbReference type="Proteomes" id="UP000180088">
    <property type="component" value="Unassembled WGS sequence"/>
</dbReference>
<dbReference type="InterPro" id="IPR000834">
    <property type="entry name" value="Peptidase_M14"/>
</dbReference>
<dbReference type="PANTHER" id="PTHR12756:SF11">
    <property type="entry name" value="CYTOSOLIC CARBOXYPEPTIDASE 1"/>
    <property type="match status" value="1"/>
</dbReference>
<evidence type="ECO:0000259" key="3">
    <source>
        <dbReference type="PROSITE" id="PS52035"/>
    </source>
</evidence>
<dbReference type="Gene3D" id="2.60.40.3120">
    <property type="match status" value="1"/>
</dbReference>
<dbReference type="Pfam" id="PF00246">
    <property type="entry name" value="Peptidase_M14"/>
    <property type="match status" value="1"/>
</dbReference>
<dbReference type="SUPFAM" id="SSF53187">
    <property type="entry name" value="Zn-dependent exopeptidases"/>
    <property type="match status" value="1"/>
</dbReference>
<dbReference type="InterPro" id="IPR050821">
    <property type="entry name" value="Cytosolic_carboxypeptidase"/>
</dbReference>
<dbReference type="STRING" id="1903179.BI347_12610"/>
<dbReference type="AlphaFoldDB" id="A0A1S1X482"/>
<dbReference type="GO" id="GO:0008270">
    <property type="term" value="F:zinc ion binding"/>
    <property type="evidence" value="ECO:0007669"/>
    <property type="project" value="InterPro"/>
</dbReference>
<comment type="similarity">
    <text evidence="2">Belongs to the peptidase M14 family.</text>
</comment>
<dbReference type="GO" id="GO:0004181">
    <property type="term" value="F:metallocarboxypeptidase activity"/>
    <property type="evidence" value="ECO:0007669"/>
    <property type="project" value="InterPro"/>
</dbReference>
<comment type="caution">
    <text evidence="4">The sequence shown here is derived from an EMBL/GenBank/DDBJ whole genome shotgun (WGS) entry which is preliminary data.</text>
</comment>
<dbReference type="Proteomes" id="UP000180280">
    <property type="component" value="Unassembled WGS sequence"/>
</dbReference>
<dbReference type="SMART" id="SM00631">
    <property type="entry name" value="Zn_pept"/>
    <property type="match status" value="1"/>
</dbReference>
<dbReference type="PANTHER" id="PTHR12756">
    <property type="entry name" value="CYTOSOLIC CARBOXYPEPTIDASE"/>
    <property type="match status" value="1"/>
</dbReference>
<evidence type="ECO:0000313" key="6">
    <source>
        <dbReference type="Proteomes" id="UP000180088"/>
    </source>
</evidence>
<name>A0A1S1X482_9NEIS</name>
<accession>A0A1S1X482</accession>
<feature type="domain" description="Peptidase M14" evidence="3">
    <location>
        <begin position="110"/>
        <end position="374"/>
    </location>
</feature>
<dbReference type="EMBL" id="MKCT01000083">
    <property type="protein sequence ID" value="OHX16243.1"/>
    <property type="molecule type" value="Genomic_DNA"/>
</dbReference>
<evidence type="ECO:0000313" key="4">
    <source>
        <dbReference type="EMBL" id="OHX14248.1"/>
    </source>
</evidence>